<organism evidence="4 5">
    <name type="scientific">Saitozyma podzolica</name>
    <dbReference type="NCBI Taxonomy" id="1890683"/>
    <lineage>
        <taxon>Eukaryota</taxon>
        <taxon>Fungi</taxon>
        <taxon>Dikarya</taxon>
        <taxon>Basidiomycota</taxon>
        <taxon>Agaricomycotina</taxon>
        <taxon>Tremellomycetes</taxon>
        <taxon>Tremellales</taxon>
        <taxon>Trimorphomycetaceae</taxon>
        <taxon>Saitozyma</taxon>
    </lineage>
</organism>
<dbReference type="PANTHER" id="PTHR12175:SF1">
    <property type="entry name" value="PITH DOMAIN-CONTAINING PROTEIN 1"/>
    <property type="match status" value="1"/>
</dbReference>
<comment type="caution">
    <text evidence="4">The sequence shown here is derived from an EMBL/GenBank/DDBJ whole genome shotgun (WGS) entry which is preliminary data.</text>
</comment>
<reference evidence="4 5" key="1">
    <citation type="submission" date="2018-11" db="EMBL/GenBank/DDBJ databases">
        <title>Genome sequence of Saitozyma podzolica DSM 27192.</title>
        <authorList>
            <person name="Aliyu H."/>
            <person name="Gorte O."/>
            <person name="Ochsenreither K."/>
        </authorList>
    </citation>
    <scope>NUCLEOTIDE SEQUENCE [LARGE SCALE GENOMIC DNA]</scope>
    <source>
        <strain evidence="4 5">DSM 27192</strain>
    </source>
</reference>
<evidence type="ECO:0000313" key="4">
    <source>
        <dbReference type="EMBL" id="RSH93496.1"/>
    </source>
</evidence>
<evidence type="ECO:0000256" key="1">
    <source>
        <dbReference type="ARBA" id="ARBA00025788"/>
    </source>
</evidence>
<comment type="similarity">
    <text evidence="1">Belongs to the PITHD1 family.</text>
</comment>
<evidence type="ECO:0000259" key="3">
    <source>
        <dbReference type="PROSITE" id="PS51532"/>
    </source>
</evidence>
<dbReference type="AlphaFoldDB" id="A0A427YR41"/>
<name>A0A427YR41_9TREE</name>
<sequence>MSCQDEAHGHDHEHDHGSHDHGHGGHGDHSHSHEVPLEAGPQDSLYPVIDVVHVTAMNAVGGAEAGQKVIKWHCESDADDTLILKIPFNASWSVPLQLKAIWPLHQIFNALATYLRLETTSFKDAPGMDFSDAEAADPTQVLEVVESRDGVEYQVKAAKFASISSLTLYIPGNASDGEEDSTRIYYVGLRGSWKPS</sequence>
<dbReference type="GO" id="GO:0005737">
    <property type="term" value="C:cytoplasm"/>
    <property type="evidence" value="ECO:0007669"/>
    <property type="project" value="UniProtKB-ARBA"/>
</dbReference>
<gene>
    <name evidence="4" type="ORF">EHS25_007852</name>
</gene>
<feature type="region of interest" description="Disordered" evidence="2">
    <location>
        <begin position="1"/>
        <end position="39"/>
    </location>
</feature>
<accession>A0A427YR41</accession>
<dbReference type="Pfam" id="PF06201">
    <property type="entry name" value="PITH"/>
    <property type="match status" value="1"/>
</dbReference>
<dbReference type="InterPro" id="IPR045099">
    <property type="entry name" value="PITH1-like"/>
</dbReference>
<feature type="compositionally biased region" description="Basic and acidic residues" evidence="2">
    <location>
        <begin position="1"/>
        <end position="36"/>
    </location>
</feature>
<dbReference type="PROSITE" id="PS51532">
    <property type="entry name" value="PITH"/>
    <property type="match status" value="1"/>
</dbReference>
<feature type="domain" description="PITH" evidence="3">
    <location>
        <begin position="34"/>
        <end position="196"/>
    </location>
</feature>
<dbReference type="OrthoDB" id="2635at2759"/>
<dbReference type="GO" id="GO:0005634">
    <property type="term" value="C:nucleus"/>
    <property type="evidence" value="ECO:0007669"/>
    <property type="project" value="TreeGrafter"/>
</dbReference>
<dbReference type="Proteomes" id="UP000279259">
    <property type="component" value="Unassembled WGS sequence"/>
</dbReference>
<evidence type="ECO:0000256" key="2">
    <source>
        <dbReference type="SAM" id="MobiDB-lite"/>
    </source>
</evidence>
<dbReference type="Gene3D" id="2.60.120.470">
    <property type="entry name" value="PITH domain"/>
    <property type="match status" value="1"/>
</dbReference>
<dbReference type="EMBL" id="RSCD01000004">
    <property type="protein sequence ID" value="RSH93496.1"/>
    <property type="molecule type" value="Genomic_DNA"/>
</dbReference>
<dbReference type="InterPro" id="IPR010400">
    <property type="entry name" value="PITH_dom"/>
</dbReference>
<evidence type="ECO:0000313" key="5">
    <source>
        <dbReference type="Proteomes" id="UP000279259"/>
    </source>
</evidence>
<dbReference type="SUPFAM" id="SSF49785">
    <property type="entry name" value="Galactose-binding domain-like"/>
    <property type="match status" value="1"/>
</dbReference>
<dbReference type="InterPro" id="IPR037047">
    <property type="entry name" value="PITH_dom_sf"/>
</dbReference>
<protein>
    <recommendedName>
        <fullName evidence="3">PITH domain-containing protein</fullName>
    </recommendedName>
</protein>
<proteinExistence type="inferred from homology"/>
<dbReference type="PANTHER" id="PTHR12175">
    <property type="entry name" value="AD039 HT014 THIOREDOXIN FAMILY TRP26"/>
    <property type="match status" value="1"/>
</dbReference>
<keyword evidence="5" id="KW-1185">Reference proteome</keyword>
<dbReference type="InterPro" id="IPR008979">
    <property type="entry name" value="Galactose-bd-like_sf"/>
</dbReference>